<organism evidence="3 4">
    <name type="scientific">Pseudonocardia spirodelae</name>
    <dbReference type="NCBI Taxonomy" id="3133431"/>
    <lineage>
        <taxon>Bacteria</taxon>
        <taxon>Bacillati</taxon>
        <taxon>Actinomycetota</taxon>
        <taxon>Actinomycetes</taxon>
        <taxon>Pseudonocardiales</taxon>
        <taxon>Pseudonocardiaceae</taxon>
        <taxon>Pseudonocardia</taxon>
    </lineage>
</organism>
<dbReference type="Pfam" id="PF11887">
    <property type="entry name" value="Mce4_CUP1"/>
    <property type="match status" value="1"/>
</dbReference>
<dbReference type="PANTHER" id="PTHR33371:SF16">
    <property type="entry name" value="MCE-FAMILY PROTEIN MCE3F"/>
    <property type="match status" value="1"/>
</dbReference>
<evidence type="ECO:0000259" key="1">
    <source>
        <dbReference type="Pfam" id="PF02470"/>
    </source>
</evidence>
<accession>A0ABU8T647</accession>
<proteinExistence type="predicted"/>
<dbReference type="Proteomes" id="UP001364211">
    <property type="component" value="Unassembled WGS sequence"/>
</dbReference>
<name>A0ABU8T647_9PSEU</name>
<feature type="domain" description="Mce/MlaD" evidence="1">
    <location>
        <begin position="41"/>
        <end position="114"/>
    </location>
</feature>
<gene>
    <name evidence="3" type="ORF">WJX68_10875</name>
</gene>
<evidence type="ECO:0000313" key="4">
    <source>
        <dbReference type="Proteomes" id="UP001364211"/>
    </source>
</evidence>
<feature type="domain" description="Mammalian cell entry C-terminal" evidence="2">
    <location>
        <begin position="121"/>
        <end position="292"/>
    </location>
</feature>
<evidence type="ECO:0000259" key="2">
    <source>
        <dbReference type="Pfam" id="PF11887"/>
    </source>
</evidence>
<dbReference type="Pfam" id="PF02470">
    <property type="entry name" value="MlaD"/>
    <property type="match status" value="1"/>
</dbReference>
<dbReference type="InterPro" id="IPR024516">
    <property type="entry name" value="Mce_C"/>
</dbReference>
<sequence length="457" mass="48422">MIPRFVKIQLAVFTVISLLAIGTVAFVYAKVPTLLGWGRMTVSAEFRDGAGLYPNANVTYRGATVGRVTALTLGEHGGVTATLSIDQDAAVPADTTAEIHSVSAIGEQYVDLVPATARGPVLAAGSTITLDRTSVPQQIGPVLDATDRLLDSVPQESLRTVVDEFHRGFAGTGPELRRLLDGVNSLVEEADANYEPTQRLLNEVGPLLETQTATSDEIRAWTRDLALFSDTLRESDPQLRGVVDRVPGAAAELTGLFRDLRPTLPILLANLTTVNQVLATYNPSLEQILVIYPKVTAMEQAVTDPRLDGLIGLNLKLNVNNPPQCTTGYQPYGSPDGPRQPFDLSEAPTATDSYCKLPQDDPSVVRGARNLPCLEGVPGRRAASPAECRGDDGFVPTGTAPPTVGVPGGAVVTAPYDPVSGQVLGADEPLFVVGGSGTPTNGEEPTWEDLMRAPVTR</sequence>
<dbReference type="NCBIfam" id="TIGR00996">
    <property type="entry name" value="Mtu_fam_mce"/>
    <property type="match status" value="1"/>
</dbReference>
<dbReference type="InterPro" id="IPR005693">
    <property type="entry name" value="Mce"/>
</dbReference>
<evidence type="ECO:0000313" key="3">
    <source>
        <dbReference type="EMBL" id="MEJ8279434.1"/>
    </source>
</evidence>
<dbReference type="EMBL" id="JBBJUP010000007">
    <property type="protein sequence ID" value="MEJ8279434.1"/>
    <property type="molecule type" value="Genomic_DNA"/>
</dbReference>
<dbReference type="InterPro" id="IPR003399">
    <property type="entry name" value="Mce/MlaD"/>
</dbReference>
<dbReference type="InterPro" id="IPR052336">
    <property type="entry name" value="MlaD_Phospholipid_Transporter"/>
</dbReference>
<reference evidence="3 4" key="1">
    <citation type="submission" date="2024-03" db="EMBL/GenBank/DDBJ databases">
        <title>Draft genome sequence of Pseudonocardia sp. DW16-2.</title>
        <authorList>
            <person name="Duangmal K."/>
        </authorList>
    </citation>
    <scope>NUCLEOTIDE SEQUENCE [LARGE SCALE GENOMIC DNA]</scope>
    <source>
        <strain evidence="3 4">DW16-2</strain>
    </source>
</reference>
<dbReference type="PANTHER" id="PTHR33371">
    <property type="entry name" value="INTERMEMBRANE PHOSPHOLIPID TRANSPORT SYSTEM BINDING PROTEIN MLAD-RELATED"/>
    <property type="match status" value="1"/>
</dbReference>
<keyword evidence="4" id="KW-1185">Reference proteome</keyword>
<comment type="caution">
    <text evidence="3">The sequence shown here is derived from an EMBL/GenBank/DDBJ whole genome shotgun (WGS) entry which is preliminary data.</text>
</comment>
<protein>
    <submittedName>
        <fullName evidence="3">MCE family protein</fullName>
    </submittedName>
</protein>
<dbReference type="RefSeq" id="WP_340289038.1">
    <property type="nucleotide sequence ID" value="NZ_JBBJUP010000007.1"/>
</dbReference>